<evidence type="ECO:0000256" key="14">
    <source>
        <dbReference type="ARBA" id="ARBA00023134"/>
    </source>
</evidence>
<reference evidence="22" key="1">
    <citation type="submission" date="2022-11" db="UniProtKB">
        <authorList>
            <consortium name="WormBaseParasite"/>
        </authorList>
    </citation>
    <scope>IDENTIFICATION</scope>
</reference>
<evidence type="ECO:0000256" key="9">
    <source>
        <dbReference type="ARBA" id="ARBA00022946"/>
    </source>
</evidence>
<dbReference type="InterPro" id="IPR030381">
    <property type="entry name" value="G_DYNAMIN_dom"/>
</dbReference>
<dbReference type="CDD" id="cd08771">
    <property type="entry name" value="DLP_1"/>
    <property type="match status" value="1"/>
</dbReference>
<evidence type="ECO:0000256" key="8">
    <source>
        <dbReference type="ARBA" id="ARBA00022801"/>
    </source>
</evidence>
<keyword evidence="8" id="KW-0378">Hydrolase</keyword>
<evidence type="ECO:0000256" key="16">
    <source>
        <dbReference type="ARBA" id="ARBA00023157"/>
    </source>
</evidence>
<dbReference type="PRINTS" id="PR00195">
    <property type="entry name" value="DYNAMIN"/>
</dbReference>
<dbReference type="GO" id="GO:0048312">
    <property type="term" value="P:intracellular distribution of mitochondria"/>
    <property type="evidence" value="ECO:0007669"/>
    <property type="project" value="TreeGrafter"/>
</dbReference>
<dbReference type="InterPro" id="IPR022812">
    <property type="entry name" value="Dynamin"/>
</dbReference>
<protein>
    <recommendedName>
        <fullName evidence="17">Dynamin-like GTPase OPA1, mitochondrial</fullName>
        <ecNumber evidence="3">3.6.5.5</ecNumber>
    </recommendedName>
</protein>
<dbReference type="PANTHER" id="PTHR11566">
    <property type="entry name" value="DYNAMIN"/>
    <property type="match status" value="1"/>
</dbReference>
<dbReference type="Pfam" id="PF19434">
    <property type="entry name" value="OPA1_C"/>
    <property type="match status" value="1"/>
</dbReference>
<evidence type="ECO:0000256" key="18">
    <source>
        <dbReference type="ARBA" id="ARBA00048040"/>
    </source>
</evidence>
<dbReference type="PROSITE" id="PS51718">
    <property type="entry name" value="G_DYNAMIN_2"/>
    <property type="match status" value="1"/>
</dbReference>
<keyword evidence="7" id="KW-0999">Mitochondrion inner membrane</keyword>
<evidence type="ECO:0000256" key="12">
    <source>
        <dbReference type="ARBA" id="ARBA00023121"/>
    </source>
</evidence>
<evidence type="ECO:0000256" key="17">
    <source>
        <dbReference type="ARBA" id="ARBA00044791"/>
    </source>
</evidence>
<dbReference type="GO" id="GO:0006897">
    <property type="term" value="P:endocytosis"/>
    <property type="evidence" value="ECO:0007669"/>
    <property type="project" value="TreeGrafter"/>
</dbReference>
<keyword evidence="15" id="KW-0472">Membrane</keyword>
<keyword evidence="11" id="KW-0175">Coiled coil</keyword>
<comment type="catalytic activity">
    <reaction evidence="18">
        <text>GTP + H2O = GDP + phosphate + H(+)</text>
        <dbReference type="Rhea" id="RHEA:19669"/>
        <dbReference type="ChEBI" id="CHEBI:15377"/>
        <dbReference type="ChEBI" id="CHEBI:15378"/>
        <dbReference type="ChEBI" id="CHEBI:37565"/>
        <dbReference type="ChEBI" id="CHEBI:43474"/>
        <dbReference type="ChEBI" id="CHEBI:58189"/>
        <dbReference type="EC" id="3.6.5.5"/>
    </reaction>
</comment>
<dbReference type="InterPro" id="IPR027417">
    <property type="entry name" value="P-loop_NTPase"/>
</dbReference>
<evidence type="ECO:0000256" key="1">
    <source>
        <dbReference type="ARBA" id="ARBA00004434"/>
    </source>
</evidence>
<keyword evidence="14" id="KW-0342">GTP-binding</keyword>
<evidence type="ECO:0000256" key="10">
    <source>
        <dbReference type="ARBA" id="ARBA00022989"/>
    </source>
</evidence>
<keyword evidence="5" id="KW-0053">Apoptosis</keyword>
<dbReference type="GO" id="GO:0003924">
    <property type="term" value="F:GTPase activity"/>
    <property type="evidence" value="ECO:0007669"/>
    <property type="project" value="InterPro"/>
</dbReference>
<dbReference type="InterPro" id="IPR001401">
    <property type="entry name" value="Dynamin_GTPase"/>
</dbReference>
<proteinExistence type="predicted"/>
<evidence type="ECO:0000259" key="20">
    <source>
        <dbReference type="PROSITE" id="PS51718"/>
    </source>
</evidence>
<keyword evidence="21" id="KW-1185">Reference proteome</keyword>
<dbReference type="Pfam" id="PF00350">
    <property type="entry name" value="Dynamin_N"/>
    <property type="match status" value="1"/>
</dbReference>
<sequence length="1021" mass="116421">PANIRLSLSRQGMLGRARFPRVRTTLRLNHQRFASGLTARILARVLKLRYLIFGAGVGGAYTINQKYEDIKNSLPNFGYLKNYLPEESEVQSLFATLRNSLTWTSKDSPVGPWGYSCMDVCKHANAEQVDASTSDQGQPGTPSEQNISADEIEKLRKEKEQIIEDLRNELIKTKYQKALNDQKNENRNLRKQLLLKYQKTTQPDRIKKTLIDMYSEVLDELSNLDTDYNMQDHLPRVVVVGDQSSGKTSVLEMIAQARIFPRGSGEMMTRSPVKVTLSEGPYHVASFRDSPKEYDLTNEAELASLRNEIELRMQGLVADGKTISTEVISLSVKGPGLQRMVLVDLPGIISTQTTGMEAGTRESIRKLVKQYMNNPNAIILCIQDGSIDAERSNVTDLVTSVDPQGRRTIFVLTKVDLAEANLYNPNRIREILEGRLFPMKALGYYAVVTGKGSKDESIESIKEYESEFFRKSRLFREGALKLAQMTTENMSKAVSERFWKMVKDSVEQEADTYRAIRYNLETEWKNTFPYIREMDREELFDKGRNEILDNLVSLSTIPSVTWEKKIKERLWQKLQSYVFEHIFEPAQLKTNLGSYQTFVDVLLRDWSQHELPQTCVQVGWEVLYDELERAAKDAEHSRGYDHIFDKLKKEVITQTRNRHQWDGKAITRLRVIQGTSLDDHTVHTKAQWDAAVNFLEDALYARIKEVNQLISDLRGPGLLSRWVHWTNQTDEQRKRIAAIDEILPILASQQQPSIEMSSDDVTTVRRNLQAKKFAVSNKFIRKTYAPLVKQVNLAHALAACQYCRRCFYFYQQGFMALLGEEEVDQRLDLDGETEVLPSSKAPPPPQPSPRVATRGSARVASEDARQPHTYTDEEGTASEAEKTLVPSPVAASSPFNDYIDCRDVVLFSRILRMMDASSNSLRQQLVNDEIRRMEQQVKMVLNEISEDPLLLSVLLTGKRVQLAEDLKRTRHIQEKFKQRSAVMMLHVKAMYGCLNAEVAVSNLFPLSSAIYLLAPSPYLGL</sequence>
<keyword evidence="16" id="KW-1015">Disulfide bond</keyword>
<keyword evidence="13" id="KW-0496">Mitochondrion</keyword>
<dbReference type="GO" id="GO:0006915">
    <property type="term" value="P:apoptotic process"/>
    <property type="evidence" value="ECO:0007669"/>
    <property type="project" value="UniProtKB-KW"/>
</dbReference>
<dbReference type="Proteomes" id="UP000887562">
    <property type="component" value="Unplaced"/>
</dbReference>
<keyword evidence="9" id="KW-0809">Transit peptide</keyword>
<evidence type="ECO:0000256" key="2">
    <source>
        <dbReference type="ARBA" id="ARBA00004569"/>
    </source>
</evidence>
<dbReference type="Gene3D" id="3.40.50.300">
    <property type="entry name" value="P-loop containing nucleotide triphosphate hydrolases"/>
    <property type="match status" value="1"/>
</dbReference>
<dbReference type="GO" id="GO:0005874">
    <property type="term" value="C:microtubule"/>
    <property type="evidence" value="ECO:0007669"/>
    <property type="project" value="TreeGrafter"/>
</dbReference>
<dbReference type="InterPro" id="IPR045817">
    <property type="entry name" value="OPA1_C"/>
</dbReference>
<name>A0A915EYW9_9CEST</name>
<feature type="compositionally biased region" description="Polar residues" evidence="19">
    <location>
        <begin position="130"/>
        <end position="148"/>
    </location>
</feature>
<dbReference type="GO" id="GO:0005525">
    <property type="term" value="F:GTP binding"/>
    <property type="evidence" value="ECO:0007669"/>
    <property type="project" value="UniProtKB-KW"/>
</dbReference>
<keyword evidence="4" id="KW-0812">Transmembrane</keyword>
<evidence type="ECO:0000256" key="6">
    <source>
        <dbReference type="ARBA" id="ARBA00022741"/>
    </source>
</evidence>
<dbReference type="GO" id="GO:0008053">
    <property type="term" value="P:mitochondrial fusion"/>
    <property type="evidence" value="ECO:0007669"/>
    <property type="project" value="TreeGrafter"/>
</dbReference>
<dbReference type="GO" id="GO:0008289">
    <property type="term" value="F:lipid binding"/>
    <property type="evidence" value="ECO:0007669"/>
    <property type="project" value="UniProtKB-KW"/>
</dbReference>
<dbReference type="SMART" id="SM00053">
    <property type="entry name" value="DYNc"/>
    <property type="match status" value="1"/>
</dbReference>
<dbReference type="WBParaSite" id="maker-E.canG7_contigs_8360-snap-gene-0.48-mRNA-1">
    <property type="protein sequence ID" value="maker-E.canG7_contigs_8360-snap-gene-0.48-mRNA-1"/>
    <property type="gene ID" value="EcG7_01960"/>
</dbReference>
<evidence type="ECO:0000256" key="13">
    <source>
        <dbReference type="ARBA" id="ARBA00023128"/>
    </source>
</evidence>
<dbReference type="GO" id="GO:0016559">
    <property type="term" value="P:peroxisome fission"/>
    <property type="evidence" value="ECO:0007669"/>
    <property type="project" value="TreeGrafter"/>
</dbReference>
<dbReference type="GO" id="GO:0000266">
    <property type="term" value="P:mitochondrial fission"/>
    <property type="evidence" value="ECO:0007669"/>
    <property type="project" value="TreeGrafter"/>
</dbReference>
<evidence type="ECO:0000256" key="15">
    <source>
        <dbReference type="ARBA" id="ARBA00023136"/>
    </source>
</evidence>
<dbReference type="GO" id="GO:0008017">
    <property type="term" value="F:microtubule binding"/>
    <property type="evidence" value="ECO:0007669"/>
    <property type="project" value="TreeGrafter"/>
</dbReference>
<organism evidence="21 22">
    <name type="scientific">Echinococcus canadensis</name>
    <dbReference type="NCBI Taxonomy" id="519352"/>
    <lineage>
        <taxon>Eukaryota</taxon>
        <taxon>Metazoa</taxon>
        <taxon>Spiralia</taxon>
        <taxon>Lophotrochozoa</taxon>
        <taxon>Platyhelminthes</taxon>
        <taxon>Cestoda</taxon>
        <taxon>Eucestoda</taxon>
        <taxon>Cyclophyllidea</taxon>
        <taxon>Taeniidae</taxon>
        <taxon>Echinococcus</taxon>
        <taxon>Echinococcus canadensis group</taxon>
    </lineage>
</organism>
<keyword evidence="12" id="KW-0446">Lipid-binding</keyword>
<dbReference type="AlphaFoldDB" id="A0A915EYW9"/>
<evidence type="ECO:0000256" key="7">
    <source>
        <dbReference type="ARBA" id="ARBA00022792"/>
    </source>
</evidence>
<keyword evidence="10" id="KW-1133">Transmembrane helix</keyword>
<dbReference type="GO" id="GO:0005743">
    <property type="term" value="C:mitochondrial inner membrane"/>
    <property type="evidence" value="ECO:0007669"/>
    <property type="project" value="UniProtKB-SubCell"/>
</dbReference>
<dbReference type="InterPro" id="IPR045063">
    <property type="entry name" value="Dynamin_N"/>
</dbReference>
<keyword evidence="6" id="KW-0547">Nucleotide-binding</keyword>
<dbReference type="GO" id="GO:0005758">
    <property type="term" value="C:mitochondrial intermembrane space"/>
    <property type="evidence" value="ECO:0007669"/>
    <property type="project" value="UniProtKB-SubCell"/>
</dbReference>
<dbReference type="SUPFAM" id="SSF52540">
    <property type="entry name" value="P-loop containing nucleoside triphosphate hydrolases"/>
    <property type="match status" value="1"/>
</dbReference>
<dbReference type="FunFam" id="3.40.50.300:FF:000171">
    <property type="entry name" value="Dynamin-like 120 kDa protein, mitochondrial"/>
    <property type="match status" value="1"/>
</dbReference>
<feature type="domain" description="Dynamin-type G" evidence="20">
    <location>
        <begin position="231"/>
        <end position="507"/>
    </location>
</feature>
<evidence type="ECO:0000256" key="19">
    <source>
        <dbReference type="SAM" id="MobiDB-lite"/>
    </source>
</evidence>
<dbReference type="EC" id="3.6.5.5" evidence="3"/>
<feature type="region of interest" description="Disordered" evidence="19">
    <location>
        <begin position="834"/>
        <end position="884"/>
    </location>
</feature>
<accession>A0A915EYW9</accession>
<comment type="subcellular location">
    <subcellularLocation>
        <location evidence="1">Mitochondrion inner membrane</location>
        <topology evidence="1">Single-pass membrane protein</topology>
    </subcellularLocation>
    <subcellularLocation>
        <location evidence="2">Mitochondrion intermembrane space</location>
    </subcellularLocation>
</comment>
<evidence type="ECO:0000313" key="22">
    <source>
        <dbReference type="WBParaSite" id="maker-E.canG7_contigs_8360-snap-gene-0.48-mRNA-1"/>
    </source>
</evidence>
<evidence type="ECO:0000256" key="11">
    <source>
        <dbReference type="ARBA" id="ARBA00023054"/>
    </source>
</evidence>
<evidence type="ECO:0000256" key="4">
    <source>
        <dbReference type="ARBA" id="ARBA00022692"/>
    </source>
</evidence>
<feature type="region of interest" description="Disordered" evidence="19">
    <location>
        <begin position="128"/>
        <end position="152"/>
    </location>
</feature>
<dbReference type="PANTHER" id="PTHR11566:SF67">
    <property type="entry name" value="DYNAMIN-LIKE 120 KDA PROTEIN, MITOCHONDRIAL"/>
    <property type="match status" value="1"/>
</dbReference>
<evidence type="ECO:0000256" key="5">
    <source>
        <dbReference type="ARBA" id="ARBA00022703"/>
    </source>
</evidence>
<evidence type="ECO:0000256" key="3">
    <source>
        <dbReference type="ARBA" id="ARBA00011980"/>
    </source>
</evidence>
<evidence type="ECO:0000313" key="21">
    <source>
        <dbReference type="Proteomes" id="UP000887562"/>
    </source>
</evidence>